<dbReference type="EMBL" id="JBEHHI010000002">
    <property type="protein sequence ID" value="MEX5728794.1"/>
    <property type="molecule type" value="Genomic_DNA"/>
</dbReference>
<evidence type="ECO:0000256" key="1">
    <source>
        <dbReference type="SAM" id="MobiDB-lite"/>
    </source>
</evidence>
<accession>A0ABV3XUN5</accession>
<feature type="compositionally biased region" description="Basic and acidic residues" evidence="1">
    <location>
        <begin position="11"/>
        <end position="25"/>
    </location>
</feature>
<keyword evidence="3" id="KW-1185">Reference proteome</keyword>
<feature type="region of interest" description="Disordered" evidence="1">
    <location>
        <begin position="1"/>
        <end position="52"/>
    </location>
</feature>
<evidence type="ECO:0000313" key="2">
    <source>
        <dbReference type="EMBL" id="MEX5728794.1"/>
    </source>
</evidence>
<gene>
    <name evidence="2" type="ORF">Ga0609869_002147</name>
</gene>
<sequence>MNGAWPIATGEQHERTVSRLPDRHGRTFAAELGPAVAHPMRPAAFAEPAPGC</sequence>
<organism evidence="2 3">
    <name type="scientific">Rhodovulum iodosum</name>
    <dbReference type="NCBI Taxonomy" id="68291"/>
    <lineage>
        <taxon>Bacteria</taxon>
        <taxon>Pseudomonadati</taxon>
        <taxon>Pseudomonadota</taxon>
        <taxon>Alphaproteobacteria</taxon>
        <taxon>Rhodobacterales</taxon>
        <taxon>Paracoccaceae</taxon>
        <taxon>Rhodovulum</taxon>
    </lineage>
</organism>
<protein>
    <submittedName>
        <fullName evidence="2">Uncharacterized protein</fullName>
    </submittedName>
</protein>
<reference evidence="2 3" key="1">
    <citation type="submission" date="2024-06" db="EMBL/GenBank/DDBJ databases">
        <title>Genome of Rhodovulum iodosum, a marine photoferrotroph.</title>
        <authorList>
            <person name="Bianchini G."/>
            <person name="Nikeleit V."/>
            <person name="Kappler A."/>
            <person name="Bryce C."/>
            <person name="Sanchez-Baracaldo P."/>
        </authorList>
    </citation>
    <scope>NUCLEOTIDE SEQUENCE [LARGE SCALE GENOMIC DNA]</scope>
    <source>
        <strain evidence="2 3">UT/N1</strain>
    </source>
</reference>
<dbReference type="Proteomes" id="UP001560019">
    <property type="component" value="Unassembled WGS sequence"/>
</dbReference>
<proteinExistence type="predicted"/>
<evidence type="ECO:0000313" key="3">
    <source>
        <dbReference type="Proteomes" id="UP001560019"/>
    </source>
</evidence>
<name>A0ABV3XUN5_9RHOB</name>
<comment type="caution">
    <text evidence="2">The sequence shown here is derived from an EMBL/GenBank/DDBJ whole genome shotgun (WGS) entry which is preliminary data.</text>
</comment>